<dbReference type="Pfam" id="PF22287">
    <property type="entry name" value="TraI-like_C"/>
    <property type="match status" value="1"/>
</dbReference>
<feature type="region of interest" description="Disordered" evidence="1">
    <location>
        <begin position="514"/>
        <end position="724"/>
    </location>
</feature>
<gene>
    <name evidence="6" type="primary">traI</name>
    <name evidence="6" type="ORF">SM757_22265</name>
</gene>
<dbReference type="InterPro" id="IPR040677">
    <property type="entry name" value="LPD7"/>
</dbReference>
<dbReference type="EMBL" id="JAXOJX010000041">
    <property type="protein sequence ID" value="MDZ5459306.1"/>
    <property type="molecule type" value="Genomic_DNA"/>
</dbReference>
<comment type="caution">
    <text evidence="6">The sequence shown here is derived from an EMBL/GenBank/DDBJ whole genome shotgun (WGS) entry which is preliminary data.</text>
</comment>
<evidence type="ECO:0000259" key="5">
    <source>
        <dbReference type="Pfam" id="PF22863"/>
    </source>
</evidence>
<feature type="domain" description="MobA/VirD2-like nuclease" evidence="2">
    <location>
        <begin position="24"/>
        <end position="154"/>
    </location>
</feature>
<dbReference type="InterPro" id="IPR054461">
    <property type="entry name" value="TraI-like_C"/>
</dbReference>
<feature type="compositionally biased region" description="Gly residues" evidence="1">
    <location>
        <begin position="620"/>
        <end position="629"/>
    </location>
</feature>
<evidence type="ECO:0000313" key="7">
    <source>
        <dbReference type="Proteomes" id="UP001293718"/>
    </source>
</evidence>
<feature type="compositionally biased region" description="Low complexity" evidence="1">
    <location>
        <begin position="663"/>
        <end position="676"/>
    </location>
</feature>
<dbReference type="RefSeq" id="WP_322467087.1">
    <property type="nucleotide sequence ID" value="NZ_JAXOJX010000041.1"/>
</dbReference>
<sequence>MIAKHVAMRSPSRSSMADLVSYLSDDQGLHERVGDIRITNCASATLDAAVAEMLATQQLNTRAKGDRTYHLLVSFQAGEQPTPEQLQAIEQRICDALGLGEHQRVSVVHHDTDNLHIHLAINKIHPRRLTFKEPFQSYRTLARVCAKLEREFGLKADNHTPRRSTAEGRAADMEQHAGIESLMSWVRRECLADMQRVGSWAEMHEVLAAHGLRIHERGAGLSIEADDGTRVRASTVDRGLSKQSLEERLGRFQASSASHTGHPRKTYAYRPKRTRVDTTELFARYQRERDSAYETRVAELAAAKRSKDLAVENAHRVYRLHAATLRVVDGRGIDKRLLYAQASRNLKNKLREIHEDYGRQRQRIVAAHGRRAWADWLKSQATKGDAEALAALRARSEAENLHGATIRAAGQATGVGAAPDIDTVTKAGTVVYRTGSSAVRDDGQRLQVSREADKEAVRAALRLARQQYGDRITVTGSIQFKAAVVRAAVDLGLPITFTDPGLERHRQVLMQKEYPNGYPQPEPGRRAAGPRDGGLHRQRPANPASGHARRAVQPKPDARRAGAEPPPRASDRLRNLSELGVVRQRQGGQELLPGDVRGGVEHEGTQRADAVRRSIHRPGGSRGSGGRGRGVSQPPPPVARARGAVQAKPARRPPLDKTPPPQARVRPQAAPQAQRATVEKPRVAKVGTKPPPGAAVRLRPLSAVDPGQRGPVTRTPASPAAPAPAATAGWSIPGAIFSPAAYTAADKYIAERESKRARGLDVPRHTRYTAGAGPLTYAGTRTVDGQLLALLKRGDEVLVMPIDATTAQRLARTGLGTPAKVNANATISTGTGRGLSR</sequence>
<organism evidence="6 7">
    <name type="scientific">Azohydromonas lata</name>
    <dbReference type="NCBI Taxonomy" id="45677"/>
    <lineage>
        <taxon>Bacteria</taxon>
        <taxon>Pseudomonadati</taxon>
        <taxon>Pseudomonadota</taxon>
        <taxon>Betaproteobacteria</taxon>
        <taxon>Burkholderiales</taxon>
        <taxon>Sphaerotilaceae</taxon>
        <taxon>Azohydromonas</taxon>
    </lineage>
</organism>
<dbReference type="InterPro" id="IPR049751">
    <property type="entry name" value="TraI/MobA_relaxases"/>
</dbReference>
<evidence type="ECO:0000259" key="2">
    <source>
        <dbReference type="Pfam" id="PF03432"/>
    </source>
</evidence>
<dbReference type="InterPro" id="IPR054462">
    <property type="entry name" value="TraI_M"/>
</dbReference>
<dbReference type="Pfam" id="PF22863">
    <property type="entry name" value="TraI_middle"/>
    <property type="match status" value="1"/>
</dbReference>
<dbReference type="InterPro" id="IPR005094">
    <property type="entry name" value="Endonuclease_MobA/VirD2"/>
</dbReference>
<dbReference type="Pfam" id="PF18821">
    <property type="entry name" value="LPD7"/>
    <property type="match status" value="1"/>
</dbReference>
<feature type="compositionally biased region" description="Basic and acidic residues" evidence="1">
    <location>
        <begin position="598"/>
        <end position="612"/>
    </location>
</feature>
<evidence type="ECO:0000313" key="6">
    <source>
        <dbReference type="EMBL" id="MDZ5459306.1"/>
    </source>
</evidence>
<feature type="domain" description="TraI-like C-terminal" evidence="4">
    <location>
        <begin position="744"/>
        <end position="827"/>
    </location>
</feature>
<name>A0ABU5IK95_9BURK</name>
<dbReference type="NCBIfam" id="NF041893">
    <property type="entry name" value="TraI_MobP_relax"/>
    <property type="match status" value="1"/>
</dbReference>
<dbReference type="Proteomes" id="UP001293718">
    <property type="component" value="Unassembled WGS sequence"/>
</dbReference>
<keyword evidence="7" id="KW-1185">Reference proteome</keyword>
<evidence type="ECO:0000256" key="1">
    <source>
        <dbReference type="SAM" id="MobiDB-lite"/>
    </source>
</evidence>
<feature type="domain" description="Large polyvalent protein-associated" evidence="3">
    <location>
        <begin position="422"/>
        <end position="508"/>
    </location>
</feature>
<proteinExistence type="predicted"/>
<feature type="compositionally biased region" description="Low complexity" evidence="1">
    <location>
        <begin position="715"/>
        <end position="724"/>
    </location>
</feature>
<feature type="domain" description="TraI-like middle" evidence="5">
    <location>
        <begin position="167"/>
        <end position="254"/>
    </location>
</feature>
<evidence type="ECO:0000259" key="4">
    <source>
        <dbReference type="Pfam" id="PF22287"/>
    </source>
</evidence>
<evidence type="ECO:0000259" key="3">
    <source>
        <dbReference type="Pfam" id="PF18821"/>
    </source>
</evidence>
<reference evidence="6 7" key="1">
    <citation type="submission" date="2023-11" db="EMBL/GenBank/DDBJ databases">
        <title>Draft genome of Azohydromonas lata strain H1 (DSM1123), a polyhydroxyalkanoate producer.</title>
        <authorList>
            <person name="Traversa D."/>
            <person name="D'Addabbo P."/>
            <person name="Pazzani C."/>
            <person name="Manzari C."/>
            <person name="Chiara M."/>
            <person name="Scrascia M."/>
        </authorList>
    </citation>
    <scope>NUCLEOTIDE SEQUENCE [LARGE SCALE GENOMIC DNA]</scope>
    <source>
        <strain evidence="6 7">H1</strain>
    </source>
</reference>
<dbReference type="Pfam" id="PF03432">
    <property type="entry name" value="Relaxase"/>
    <property type="match status" value="1"/>
</dbReference>
<protein>
    <submittedName>
        <fullName evidence="6">TraI/MobA(P) family conjugative relaxase</fullName>
    </submittedName>
</protein>
<accession>A0ABU5IK95</accession>